<reference evidence="3" key="1">
    <citation type="journal article" date="2019" name="Int. J. Syst. Evol. Microbiol.">
        <title>The Global Catalogue of Microorganisms (GCM) 10K type strain sequencing project: providing services to taxonomists for standard genome sequencing and annotation.</title>
        <authorList>
            <consortium name="The Broad Institute Genomics Platform"/>
            <consortium name="The Broad Institute Genome Sequencing Center for Infectious Disease"/>
            <person name="Wu L."/>
            <person name="Ma J."/>
        </authorList>
    </citation>
    <scope>NUCLEOTIDE SEQUENCE [LARGE SCALE GENOMIC DNA]</scope>
    <source>
        <strain evidence="3">CCUG 55250</strain>
    </source>
</reference>
<evidence type="ECO:0000313" key="3">
    <source>
        <dbReference type="Proteomes" id="UP001596106"/>
    </source>
</evidence>
<dbReference type="Proteomes" id="UP001596106">
    <property type="component" value="Unassembled WGS sequence"/>
</dbReference>
<comment type="caution">
    <text evidence="2">The sequence shown here is derived from an EMBL/GenBank/DDBJ whole genome shotgun (WGS) entry which is preliminary data.</text>
</comment>
<keyword evidence="1" id="KW-0732">Signal</keyword>
<dbReference type="PROSITE" id="PS51257">
    <property type="entry name" value="PROKAR_LIPOPROTEIN"/>
    <property type="match status" value="1"/>
</dbReference>
<dbReference type="EMBL" id="JBHSMA010000002">
    <property type="protein sequence ID" value="MFC5409684.1"/>
    <property type="molecule type" value="Genomic_DNA"/>
</dbReference>
<evidence type="ECO:0000256" key="1">
    <source>
        <dbReference type="SAM" id="SignalP"/>
    </source>
</evidence>
<keyword evidence="3" id="KW-1185">Reference proteome</keyword>
<dbReference type="InterPro" id="IPR046713">
    <property type="entry name" value="DUF6786"/>
</dbReference>
<accession>A0ABW0I9X6</accession>
<sequence length="414" mass="45437">MKKKLNQWAILLILAGVMACQSNSSKNTDKTTSTESTPTNMFASDAAFLQKYHPDLVTLKDGSAEVLICPAYQGRIMTSTADGQTSYGWINRELIESGKRVPHMNAFGGEDRFWLGPEGGQFAIYFKPGAEFNGDNWQTPAPIDSEPFTLVSKDDRSARFSKEFELTNYSGAKFSVGVERDVHLLGGEQIRQTLGEIDLPSNDSLKMVGVESVNTLINKGQNPWTKEKGLLSIWILGMYNASPEATIVVPFQPGQGPAINDSYFGKVPASRLIQKDSVAFFRADANERGKIGVPPARAKNRLGSYDPGSQTLTLVLFTFNPANRDYVNSAWEIQKEPYAGDVANSYNDGPMKPGQPQMGKFYELESSSPAAALQPGGRLTHTHTTLHIQGDDAQLDKIARQWLGVSLEEIVNAF</sequence>
<evidence type="ECO:0000313" key="2">
    <source>
        <dbReference type="EMBL" id="MFC5409684.1"/>
    </source>
</evidence>
<proteinExistence type="predicted"/>
<dbReference type="Pfam" id="PF20583">
    <property type="entry name" value="DUF6786"/>
    <property type="match status" value="1"/>
</dbReference>
<organism evidence="2 3">
    <name type="scientific">Larkinella bovis</name>
    <dbReference type="NCBI Taxonomy" id="683041"/>
    <lineage>
        <taxon>Bacteria</taxon>
        <taxon>Pseudomonadati</taxon>
        <taxon>Bacteroidota</taxon>
        <taxon>Cytophagia</taxon>
        <taxon>Cytophagales</taxon>
        <taxon>Spirosomataceae</taxon>
        <taxon>Larkinella</taxon>
    </lineage>
</organism>
<protein>
    <submittedName>
        <fullName evidence="2">DUF6786 family protein</fullName>
    </submittedName>
</protein>
<dbReference type="RefSeq" id="WP_379844024.1">
    <property type="nucleotide sequence ID" value="NZ_JBHSMA010000002.1"/>
</dbReference>
<gene>
    <name evidence="2" type="ORF">ACFPMF_10215</name>
</gene>
<feature type="chain" id="PRO_5046046030" evidence="1">
    <location>
        <begin position="20"/>
        <end position="414"/>
    </location>
</feature>
<feature type="signal peptide" evidence="1">
    <location>
        <begin position="1"/>
        <end position="19"/>
    </location>
</feature>
<name>A0ABW0I9X6_9BACT</name>